<feature type="transmembrane region" description="Helical" evidence="6">
    <location>
        <begin position="37"/>
        <end position="65"/>
    </location>
</feature>
<dbReference type="OrthoDB" id="198428at2"/>
<keyword evidence="8" id="KW-1185">Reference proteome</keyword>
<dbReference type="InterPro" id="IPR001123">
    <property type="entry name" value="LeuE-type"/>
</dbReference>
<dbReference type="Pfam" id="PF01810">
    <property type="entry name" value="LysE"/>
    <property type="match status" value="1"/>
</dbReference>
<feature type="transmembrane region" description="Helical" evidence="6">
    <location>
        <begin position="6"/>
        <end position="25"/>
    </location>
</feature>
<keyword evidence="5 6" id="KW-0472">Membrane</keyword>
<name>A0A1B1Z0V2_9BACL</name>
<keyword evidence="4 6" id="KW-1133">Transmembrane helix</keyword>
<dbReference type="Proteomes" id="UP000077412">
    <property type="component" value="Chromosome"/>
</dbReference>
<dbReference type="KEGG" id="far:ABE41_003225"/>
<organism evidence="7 8">
    <name type="scientific">Fictibacillus arsenicus</name>
    <dbReference type="NCBI Taxonomy" id="255247"/>
    <lineage>
        <taxon>Bacteria</taxon>
        <taxon>Bacillati</taxon>
        <taxon>Bacillota</taxon>
        <taxon>Bacilli</taxon>
        <taxon>Bacillales</taxon>
        <taxon>Fictibacillaceae</taxon>
        <taxon>Fictibacillus</taxon>
    </lineage>
</organism>
<comment type="subcellular location">
    <subcellularLocation>
        <location evidence="1">Cell membrane</location>
        <topology evidence="1">Multi-pass membrane protein</topology>
    </subcellularLocation>
</comment>
<evidence type="ECO:0000313" key="7">
    <source>
        <dbReference type="EMBL" id="ANX11004.1"/>
    </source>
</evidence>
<feature type="transmembrane region" description="Helical" evidence="6">
    <location>
        <begin position="139"/>
        <end position="162"/>
    </location>
</feature>
<protein>
    <submittedName>
        <fullName evidence="7">Lysine transporter LysE</fullName>
    </submittedName>
</protein>
<keyword evidence="2" id="KW-1003">Cell membrane</keyword>
<gene>
    <name evidence="7" type="ORF">ABE41_003225</name>
</gene>
<accession>A0A1B1Z0V2</accession>
<evidence type="ECO:0000256" key="6">
    <source>
        <dbReference type="SAM" id="Phobius"/>
    </source>
</evidence>
<keyword evidence="3 6" id="KW-0812">Transmembrane</keyword>
<evidence type="ECO:0000313" key="8">
    <source>
        <dbReference type="Proteomes" id="UP000077412"/>
    </source>
</evidence>
<evidence type="ECO:0000256" key="5">
    <source>
        <dbReference type="ARBA" id="ARBA00023136"/>
    </source>
</evidence>
<dbReference type="PANTHER" id="PTHR30086">
    <property type="entry name" value="ARGININE EXPORTER PROTEIN ARGO"/>
    <property type="match status" value="1"/>
</dbReference>
<feature type="transmembrane region" description="Helical" evidence="6">
    <location>
        <begin position="174"/>
        <end position="191"/>
    </location>
</feature>
<dbReference type="GO" id="GO:0005886">
    <property type="term" value="C:plasma membrane"/>
    <property type="evidence" value="ECO:0007669"/>
    <property type="project" value="UniProtKB-SubCell"/>
</dbReference>
<feature type="transmembrane region" description="Helical" evidence="6">
    <location>
        <begin position="71"/>
        <end position="88"/>
    </location>
</feature>
<evidence type="ECO:0000256" key="4">
    <source>
        <dbReference type="ARBA" id="ARBA00022989"/>
    </source>
</evidence>
<dbReference type="GO" id="GO:0033228">
    <property type="term" value="P:cysteine export across plasma membrane"/>
    <property type="evidence" value="ECO:0007669"/>
    <property type="project" value="TreeGrafter"/>
</dbReference>
<evidence type="ECO:0000256" key="1">
    <source>
        <dbReference type="ARBA" id="ARBA00004651"/>
    </source>
</evidence>
<dbReference type="EMBL" id="CP016761">
    <property type="protein sequence ID" value="ANX11004.1"/>
    <property type="molecule type" value="Genomic_DNA"/>
</dbReference>
<feature type="transmembrane region" description="Helical" evidence="6">
    <location>
        <begin position="108"/>
        <end position="133"/>
    </location>
</feature>
<dbReference type="GO" id="GO:0015171">
    <property type="term" value="F:amino acid transmembrane transporter activity"/>
    <property type="evidence" value="ECO:0007669"/>
    <property type="project" value="TreeGrafter"/>
</dbReference>
<dbReference type="RefSeq" id="WP_066286447.1">
    <property type="nucleotide sequence ID" value="NZ_CP016761.1"/>
</dbReference>
<reference evidence="7 8" key="1">
    <citation type="submission" date="2016-08" db="EMBL/GenBank/DDBJ databases">
        <title>Complete genome sequence of Fictibacillus arsenicus G25-54, a strain with toxicity to nematodes and a potential arsenic-resistance activity.</title>
        <authorList>
            <person name="Zheng Z."/>
        </authorList>
    </citation>
    <scope>NUCLEOTIDE SEQUENCE [LARGE SCALE GENOMIC DNA]</scope>
    <source>
        <strain evidence="7 8">G25-54</strain>
    </source>
</reference>
<dbReference type="PANTHER" id="PTHR30086:SF20">
    <property type="entry name" value="ARGININE EXPORTER PROTEIN ARGO-RELATED"/>
    <property type="match status" value="1"/>
</dbReference>
<proteinExistence type="predicted"/>
<evidence type="ECO:0000256" key="3">
    <source>
        <dbReference type="ARBA" id="ARBA00022692"/>
    </source>
</evidence>
<dbReference type="AlphaFoldDB" id="A0A1B1Z0V2"/>
<sequence length="192" mass="21463">MSIAAFFSYVIITSITPGPSNILIMNEARRFGLKGSWRFISGILAGFAVLGILSGVFTASLYNVIPFLEPYLKFAGAVYLLYMAWQVGLSNSAKENLRDVQSSFLSGFIFQIINVKSILFFLTLMSAFILPFNDSLKNVIIYLALAIFLGWLALLLWTGFGSMFKKIFAKHEKSFRLVMCSLLIYSAVTIFL</sequence>
<evidence type="ECO:0000256" key="2">
    <source>
        <dbReference type="ARBA" id="ARBA00022475"/>
    </source>
</evidence>